<dbReference type="RefSeq" id="WP_209404958.1">
    <property type="nucleotide sequence ID" value="NZ_JAGIYQ010000005.1"/>
</dbReference>
<protein>
    <submittedName>
        <fullName evidence="1">DUF4004 family protein</fullName>
    </submittedName>
</protein>
<reference evidence="1" key="1">
    <citation type="submission" date="2021-04" db="EMBL/GenBank/DDBJ databases">
        <title>Genome seq and assembly of Bacillus sp.</title>
        <authorList>
            <person name="Chhetri G."/>
        </authorList>
    </citation>
    <scope>NUCLEOTIDE SEQUENCE</scope>
    <source>
        <strain evidence="1">RG28</strain>
    </source>
</reference>
<sequence>MNEELISKKDLLTLTGISYGQLYRWKRKNIIPEDWFMKKSSFTGQETFFPKKLILDRIEKIKELKDDQSLDDIARAFSDIVETPEGNVQLKLDSVEVSSHTKTIFHKLFPLVKENQYEQYQVIALLFANDWLQKGTLTLEEIKQFFLFVETYKDKLEVNETEFIYVRKFGIGTWILGRKQATFIDDQDAVLIRVAVLSYLQSIQK</sequence>
<comment type="caution">
    <text evidence="1">The sequence shown here is derived from an EMBL/GenBank/DDBJ whole genome shotgun (WGS) entry which is preliminary data.</text>
</comment>
<evidence type="ECO:0000313" key="1">
    <source>
        <dbReference type="EMBL" id="MBP0725420.1"/>
    </source>
</evidence>
<name>A0A940SIW6_9BACI</name>
<dbReference type="EMBL" id="JAGIYQ010000005">
    <property type="protein sequence ID" value="MBP0725420.1"/>
    <property type="molecule type" value="Genomic_DNA"/>
</dbReference>
<dbReference type="Pfam" id="PF13171">
    <property type="entry name" value="DUF4004"/>
    <property type="match status" value="1"/>
</dbReference>
<evidence type="ECO:0000313" key="2">
    <source>
        <dbReference type="Proteomes" id="UP000682134"/>
    </source>
</evidence>
<proteinExistence type="predicted"/>
<dbReference type="Proteomes" id="UP000682134">
    <property type="component" value="Unassembled WGS sequence"/>
</dbReference>
<dbReference type="AlphaFoldDB" id="A0A940SIW6"/>
<gene>
    <name evidence="1" type="ORF">J5Y03_09490</name>
</gene>
<organism evidence="1 2">
    <name type="scientific">Gottfriedia endophytica</name>
    <dbReference type="NCBI Taxonomy" id="2820819"/>
    <lineage>
        <taxon>Bacteria</taxon>
        <taxon>Bacillati</taxon>
        <taxon>Bacillota</taxon>
        <taxon>Bacilli</taxon>
        <taxon>Bacillales</taxon>
        <taxon>Bacillaceae</taxon>
        <taxon>Gottfriedia</taxon>
    </lineage>
</organism>
<keyword evidence="2" id="KW-1185">Reference proteome</keyword>
<dbReference type="InterPro" id="IPR025063">
    <property type="entry name" value="DUF4004"/>
</dbReference>
<accession>A0A940SIW6</accession>